<feature type="compositionally biased region" description="Polar residues" evidence="1">
    <location>
        <begin position="19"/>
        <end position="32"/>
    </location>
</feature>
<feature type="compositionally biased region" description="Polar residues" evidence="1">
    <location>
        <begin position="40"/>
        <end position="58"/>
    </location>
</feature>
<evidence type="ECO:0000256" key="1">
    <source>
        <dbReference type="SAM" id="MobiDB-lite"/>
    </source>
</evidence>
<dbReference type="EMBL" id="MU155123">
    <property type="protein sequence ID" value="KAF9486604.1"/>
    <property type="molecule type" value="Genomic_DNA"/>
</dbReference>
<organism evidence="2 3">
    <name type="scientific">Pleurotus eryngii</name>
    <name type="common">Boletus of the steppes</name>
    <dbReference type="NCBI Taxonomy" id="5323"/>
    <lineage>
        <taxon>Eukaryota</taxon>
        <taxon>Fungi</taxon>
        <taxon>Dikarya</taxon>
        <taxon>Basidiomycota</taxon>
        <taxon>Agaricomycotina</taxon>
        <taxon>Agaricomycetes</taxon>
        <taxon>Agaricomycetidae</taxon>
        <taxon>Agaricales</taxon>
        <taxon>Pleurotineae</taxon>
        <taxon>Pleurotaceae</taxon>
        <taxon>Pleurotus</taxon>
    </lineage>
</organism>
<keyword evidence="3" id="KW-1185">Reference proteome</keyword>
<dbReference type="AlphaFoldDB" id="A0A9P5ZF65"/>
<evidence type="ECO:0000313" key="2">
    <source>
        <dbReference type="EMBL" id="KAF9486604.1"/>
    </source>
</evidence>
<feature type="compositionally biased region" description="Pro residues" evidence="1">
    <location>
        <begin position="154"/>
        <end position="170"/>
    </location>
</feature>
<comment type="caution">
    <text evidence="2">The sequence shown here is derived from an EMBL/GenBank/DDBJ whole genome shotgun (WGS) entry which is preliminary data.</text>
</comment>
<evidence type="ECO:0000313" key="3">
    <source>
        <dbReference type="Proteomes" id="UP000807025"/>
    </source>
</evidence>
<feature type="region of interest" description="Disordered" evidence="1">
    <location>
        <begin position="110"/>
        <end position="170"/>
    </location>
</feature>
<feature type="region of interest" description="Disordered" evidence="1">
    <location>
        <begin position="1"/>
        <end position="68"/>
    </location>
</feature>
<sequence length="230" mass="24872">SLSQSHPVPSIPEHPRNFGSHSRNFGSHSRNFGSHHRNFGSLNTPTLPQITPGTSVHSTPPHPFPNSHRSPDLTLRICLCLPFSPLRPTATPPLFPSLVENPPPPALIVWRDPSSCSPSPSSPAPSTRLPRRLHHPPPARPQGKPLRRIRPLLGPRPAPPRLRSPLPLPRAHLPPPRPVYNACLAAASPSQLITIWSDELTSPTAFTPFGPVPAQPVVNEGCSRAHAATP</sequence>
<proteinExistence type="predicted"/>
<name>A0A9P5ZF65_PLEER</name>
<protein>
    <submittedName>
        <fullName evidence="2">Uncharacterized protein</fullName>
    </submittedName>
</protein>
<feature type="non-terminal residue" evidence="2">
    <location>
        <position position="1"/>
    </location>
</feature>
<reference evidence="2" key="1">
    <citation type="submission" date="2020-11" db="EMBL/GenBank/DDBJ databases">
        <authorList>
            <consortium name="DOE Joint Genome Institute"/>
            <person name="Ahrendt S."/>
            <person name="Riley R."/>
            <person name="Andreopoulos W."/>
            <person name="Labutti K."/>
            <person name="Pangilinan J."/>
            <person name="Ruiz-Duenas F.J."/>
            <person name="Barrasa J.M."/>
            <person name="Sanchez-Garcia M."/>
            <person name="Camarero S."/>
            <person name="Miyauchi S."/>
            <person name="Serrano A."/>
            <person name="Linde D."/>
            <person name="Babiker R."/>
            <person name="Drula E."/>
            <person name="Ayuso-Fernandez I."/>
            <person name="Pacheco R."/>
            <person name="Padilla G."/>
            <person name="Ferreira P."/>
            <person name="Barriuso J."/>
            <person name="Kellner H."/>
            <person name="Castanera R."/>
            <person name="Alfaro M."/>
            <person name="Ramirez L."/>
            <person name="Pisabarro A.G."/>
            <person name="Kuo A."/>
            <person name="Tritt A."/>
            <person name="Lipzen A."/>
            <person name="He G."/>
            <person name="Yan M."/>
            <person name="Ng V."/>
            <person name="Cullen D."/>
            <person name="Martin F."/>
            <person name="Rosso M.-N."/>
            <person name="Henrissat B."/>
            <person name="Hibbett D."/>
            <person name="Martinez A.T."/>
            <person name="Grigoriev I.V."/>
        </authorList>
    </citation>
    <scope>NUCLEOTIDE SEQUENCE</scope>
    <source>
        <strain evidence="2">ATCC 90797</strain>
    </source>
</reference>
<gene>
    <name evidence="2" type="ORF">BDN71DRAFT_1514852</name>
</gene>
<dbReference type="Proteomes" id="UP000807025">
    <property type="component" value="Unassembled WGS sequence"/>
</dbReference>
<feature type="compositionally biased region" description="Low complexity" evidence="1">
    <location>
        <begin position="113"/>
        <end position="128"/>
    </location>
</feature>
<accession>A0A9P5ZF65</accession>